<gene>
    <name evidence="1" type="ORF">GCM10017596_23630</name>
</gene>
<keyword evidence="2" id="KW-1185">Reference proteome</keyword>
<reference evidence="1" key="1">
    <citation type="journal article" date="2014" name="Int. J. Syst. Evol. Microbiol.">
        <title>Complete genome sequence of Corynebacterium casei LMG S-19264T (=DSM 44701T), isolated from a smear-ripened cheese.</title>
        <authorList>
            <consortium name="US DOE Joint Genome Institute (JGI-PGF)"/>
            <person name="Walter F."/>
            <person name="Albersmeier A."/>
            <person name="Kalinowski J."/>
            <person name="Ruckert C."/>
        </authorList>
    </citation>
    <scope>NUCLEOTIDE SEQUENCE</scope>
    <source>
        <strain evidence="1">VKM Ac-1958</strain>
    </source>
</reference>
<dbReference type="RefSeq" id="WP_204937493.1">
    <property type="nucleotide sequence ID" value="NZ_BAAAUM010000002.1"/>
</dbReference>
<dbReference type="EMBL" id="BSET01000002">
    <property type="protein sequence ID" value="GLK02648.1"/>
    <property type="molecule type" value="Genomic_DNA"/>
</dbReference>
<organism evidence="1 2">
    <name type="scientific">Microbacterium keratanolyticum</name>
    <dbReference type="NCBI Taxonomy" id="67574"/>
    <lineage>
        <taxon>Bacteria</taxon>
        <taxon>Bacillati</taxon>
        <taxon>Actinomycetota</taxon>
        <taxon>Actinomycetes</taxon>
        <taxon>Micrococcales</taxon>
        <taxon>Microbacteriaceae</taxon>
        <taxon>Microbacterium</taxon>
    </lineage>
</organism>
<proteinExistence type="predicted"/>
<comment type="caution">
    <text evidence="1">The sequence shown here is derived from an EMBL/GenBank/DDBJ whole genome shotgun (WGS) entry which is preliminary data.</text>
</comment>
<evidence type="ECO:0000313" key="1">
    <source>
        <dbReference type="EMBL" id="GLK02648.1"/>
    </source>
</evidence>
<sequence length="179" mass="18848">MREDLPFGWLAVPFSVDPSEAPALARALLTSLASASPEVMHTPEAEELMVAAITRLPVRSETQARVWHVLGPDATGLSADLSVADPIDDLESDIGSPFKSVLLQRRFPTDTGVMTLALVAPDVHAQPLLLLRAQRVLEGRRLIADILSDDPGFLGRVAGDAAALVGAKLAEPGANADAS</sequence>
<reference evidence="1" key="2">
    <citation type="submission" date="2023-01" db="EMBL/GenBank/DDBJ databases">
        <authorList>
            <person name="Sun Q."/>
            <person name="Evtushenko L."/>
        </authorList>
    </citation>
    <scope>NUCLEOTIDE SEQUENCE</scope>
    <source>
        <strain evidence="1">VKM Ac-1958</strain>
    </source>
</reference>
<protein>
    <submittedName>
        <fullName evidence="1">Uncharacterized protein</fullName>
    </submittedName>
</protein>
<name>A0A9W6M9J9_9MICO</name>
<accession>A0A9W6M9J9</accession>
<dbReference type="Proteomes" id="UP001142325">
    <property type="component" value="Unassembled WGS sequence"/>
</dbReference>
<dbReference type="AlphaFoldDB" id="A0A9W6M9J9"/>
<evidence type="ECO:0000313" key="2">
    <source>
        <dbReference type="Proteomes" id="UP001142325"/>
    </source>
</evidence>